<evidence type="ECO:0000256" key="3">
    <source>
        <dbReference type="ARBA" id="ARBA00023212"/>
    </source>
</evidence>
<feature type="region of interest" description="Disordered" evidence="4">
    <location>
        <begin position="1111"/>
        <end position="1155"/>
    </location>
</feature>
<feature type="compositionally biased region" description="Polar residues" evidence="4">
    <location>
        <begin position="1063"/>
        <end position="1082"/>
    </location>
</feature>
<evidence type="ECO:0000256" key="4">
    <source>
        <dbReference type="SAM" id="MobiDB-lite"/>
    </source>
</evidence>
<evidence type="ECO:0000259" key="5">
    <source>
        <dbReference type="PROSITE" id="PS51460"/>
    </source>
</evidence>
<feature type="region of interest" description="Disordered" evidence="4">
    <location>
        <begin position="733"/>
        <end position="806"/>
    </location>
</feature>
<feature type="compositionally biased region" description="Basic and acidic residues" evidence="4">
    <location>
        <begin position="370"/>
        <end position="390"/>
    </location>
</feature>
<feature type="compositionally biased region" description="Low complexity" evidence="4">
    <location>
        <begin position="993"/>
        <end position="1002"/>
    </location>
</feature>
<dbReference type="EMBL" id="CAJVRL010000092">
    <property type="protein sequence ID" value="CAG8959576.1"/>
    <property type="molecule type" value="Genomic_DNA"/>
</dbReference>
<protein>
    <recommendedName>
        <fullName evidence="5">GAR domain-containing protein</fullName>
    </recommendedName>
</protein>
<feature type="region of interest" description="Disordered" evidence="4">
    <location>
        <begin position="577"/>
        <end position="642"/>
    </location>
</feature>
<evidence type="ECO:0000313" key="6">
    <source>
        <dbReference type="EMBL" id="CAG8959576.1"/>
    </source>
</evidence>
<dbReference type="Pfam" id="PF02187">
    <property type="entry name" value="GAS2"/>
    <property type="match status" value="1"/>
</dbReference>
<evidence type="ECO:0000256" key="1">
    <source>
        <dbReference type="ARBA" id="ARBA00004245"/>
    </source>
</evidence>
<dbReference type="GO" id="GO:0005856">
    <property type="term" value="C:cytoskeleton"/>
    <property type="evidence" value="ECO:0007669"/>
    <property type="project" value="UniProtKB-SubCell"/>
</dbReference>
<sequence>MEIPSLLSPTSSGSHLYRSHSRSASRSPTRERITDDILADLSPSSTHAAFANPSGKLKASIEAATTSERQFGIRATLASKKIQEWVEELSSWPWPKAGGSEGFQMPAAKRRKTLDDYGERRESTISLDRHGTRDVEDPEYMGSLLADDVDRYEVRVEEIIEDMEALDVESIKRRILDTHFSAWSRPSSSASNAPMPSQFTSYTMMDDFTAIVTATVLQALPNLSKLMRLLSIWSIRLAVLTKVPPLLWSLDITEQALNSAWAVLEAAYRGGPDQVLTRENFEIMKNSLRDRVTELGRNLDYMLDTLEGREDTLPDAWLDRMEVIEDDYGKWVVSVDRHIRQVEWEKMAREIKAVGEARRAAEMQAAEEARKQAEIAAEEAAKVQEEKDSQDALEAQRQQELDHEVSRAADEQRENSKPEDVQKVGSQMSSESIQNTNVEKVLDVAGDVPLATDEMVAAGDQHRNTPQDIHDMDSFIENDSELRGSPSRETPKKNSPENSSEDIPQSLIDHPAVSRQIDFELAVRPSTAATHLTGSDSPPSFESPARHVPSSPRTMGLQAPDSTDLNEVWSLVDTYKERHQLDRSKSSSSASSRASAKAARASKRHSRNVSSFAPSVSPSAIEQSGGKSPRMEPTSTLADNGGLQVVGLDKAFKFPPARAEDESFDSSLLSSESFTPDDFDTAEDQIKSSLVELSIPRISNTAPTPRRPSAIRPNTMRHASNVSGAETIIAEWGDGPSSPTNMSTPVVDEVDRFSGGDEQSPTAGRLRLRPLDMYDDSPPDSPQSVIASPKRRSIPSPTSSTYSVSDISDTSSICFDAPIFEEVEVSEALPFSKPRNRSDDKLQRQISSLLEMLPAKIRLTSEPDAHATNTLRMKKTRRSVTPSIRPSSSMSSRAPTPSFLLSPAYSKTPARTRPQSPNPEIKMYHLSRSTGEAPIKLFVRLVGENGERVMVRVGGGWADLGEYLKEYASHHGRRTTVDSDKIEVQDLTPRVVSASSTTSTATIRGADGGRSSPAPQDFPRSISSLGVRKARRSLGESSLHAPRDFRSPSTPLPMPPRLAQGDTPPSTTINARSSSRIGWTNDDSSLGLAGPVGKKVVISEKDQEWVDSMTEKVKQASAEKDREKERERRIKARERGASFGEMGKIGGTKRLFRKA</sequence>
<feature type="region of interest" description="Disordered" evidence="4">
    <location>
        <begin position="657"/>
        <end position="685"/>
    </location>
</feature>
<dbReference type="Gene3D" id="3.30.920.20">
    <property type="entry name" value="Gas2-like domain"/>
    <property type="match status" value="1"/>
</dbReference>
<feature type="region of interest" description="Disordered" evidence="4">
    <location>
        <begin position="988"/>
        <end position="1082"/>
    </location>
</feature>
<proteinExistence type="predicted"/>
<feature type="compositionally biased region" description="Basic and acidic residues" evidence="4">
    <location>
        <begin position="397"/>
        <end position="422"/>
    </location>
</feature>
<name>A0A9N9L404_9HELO</name>
<dbReference type="SUPFAM" id="SSF143575">
    <property type="entry name" value="GAS2 domain-like"/>
    <property type="match status" value="1"/>
</dbReference>
<gene>
    <name evidence="6" type="ORF">HYFRA_00001478</name>
</gene>
<feature type="region of interest" description="Disordered" evidence="4">
    <location>
        <begin position="370"/>
        <end position="438"/>
    </location>
</feature>
<dbReference type="OrthoDB" id="5409589at2759"/>
<keyword evidence="7" id="KW-1185">Reference proteome</keyword>
<dbReference type="AlphaFoldDB" id="A0A9N9L404"/>
<feature type="compositionally biased region" description="Polar residues" evidence="4">
    <location>
        <begin position="795"/>
        <end position="806"/>
    </location>
</feature>
<feature type="region of interest" description="Disordered" evidence="4">
    <location>
        <begin position="860"/>
        <end position="920"/>
    </location>
</feature>
<reference evidence="6" key="1">
    <citation type="submission" date="2021-07" db="EMBL/GenBank/DDBJ databases">
        <authorList>
            <person name="Durling M."/>
        </authorList>
    </citation>
    <scope>NUCLEOTIDE SEQUENCE</scope>
</reference>
<feature type="compositionally biased region" description="Polar residues" evidence="4">
    <location>
        <begin position="527"/>
        <end position="540"/>
    </location>
</feature>
<keyword evidence="2" id="KW-0963">Cytoplasm</keyword>
<feature type="region of interest" description="Disordered" evidence="4">
    <location>
        <begin position="1"/>
        <end position="32"/>
    </location>
</feature>
<organism evidence="6 7">
    <name type="scientific">Hymenoscyphus fraxineus</name>
    <dbReference type="NCBI Taxonomy" id="746836"/>
    <lineage>
        <taxon>Eukaryota</taxon>
        <taxon>Fungi</taxon>
        <taxon>Dikarya</taxon>
        <taxon>Ascomycota</taxon>
        <taxon>Pezizomycotina</taxon>
        <taxon>Leotiomycetes</taxon>
        <taxon>Helotiales</taxon>
        <taxon>Helotiaceae</taxon>
        <taxon>Hymenoscyphus</taxon>
    </lineage>
</organism>
<feature type="compositionally biased region" description="Low complexity" evidence="4">
    <location>
        <begin position="665"/>
        <end position="674"/>
    </location>
</feature>
<feature type="compositionally biased region" description="Basic and acidic residues" evidence="4">
    <location>
        <begin position="1111"/>
        <end position="1136"/>
    </location>
</feature>
<feature type="domain" description="GAR" evidence="5">
    <location>
        <begin position="896"/>
        <end position="971"/>
    </location>
</feature>
<dbReference type="InterPro" id="IPR036534">
    <property type="entry name" value="GAR_dom_sf"/>
</dbReference>
<feature type="compositionally biased region" description="Low complexity" evidence="4">
    <location>
        <begin position="609"/>
        <end position="620"/>
    </location>
</feature>
<dbReference type="GO" id="GO:0008017">
    <property type="term" value="F:microtubule binding"/>
    <property type="evidence" value="ECO:0007669"/>
    <property type="project" value="InterPro"/>
</dbReference>
<evidence type="ECO:0000313" key="7">
    <source>
        <dbReference type="Proteomes" id="UP000696280"/>
    </source>
</evidence>
<accession>A0A9N9L404</accession>
<dbReference type="InterPro" id="IPR003108">
    <property type="entry name" value="GAR_dom"/>
</dbReference>
<feature type="compositionally biased region" description="Low complexity" evidence="4">
    <location>
        <begin position="879"/>
        <end position="898"/>
    </location>
</feature>
<evidence type="ECO:0000256" key="2">
    <source>
        <dbReference type="ARBA" id="ARBA00022490"/>
    </source>
</evidence>
<keyword evidence="3" id="KW-0206">Cytoskeleton</keyword>
<dbReference type="Proteomes" id="UP000696280">
    <property type="component" value="Unassembled WGS sequence"/>
</dbReference>
<comment type="subcellular location">
    <subcellularLocation>
        <location evidence="1">Cytoplasm</location>
        <location evidence="1">Cytoskeleton</location>
    </subcellularLocation>
</comment>
<comment type="caution">
    <text evidence="6">The sequence shown here is derived from an EMBL/GenBank/DDBJ whole genome shotgun (WGS) entry which is preliminary data.</text>
</comment>
<feature type="compositionally biased region" description="Low complexity" evidence="4">
    <location>
        <begin position="586"/>
        <end position="599"/>
    </location>
</feature>
<dbReference type="PROSITE" id="PS51460">
    <property type="entry name" value="GAR"/>
    <property type="match status" value="1"/>
</dbReference>
<feature type="compositionally biased region" description="Basic and acidic residues" evidence="4">
    <location>
        <begin position="462"/>
        <end position="473"/>
    </location>
</feature>
<feature type="region of interest" description="Disordered" evidence="4">
    <location>
        <begin position="462"/>
        <end position="565"/>
    </location>
</feature>
<feature type="compositionally biased region" description="Polar residues" evidence="4">
    <location>
        <begin position="424"/>
        <end position="438"/>
    </location>
</feature>